<name>A0A1U7N1P4_9CYAN</name>
<organism evidence="1 2">
    <name type="scientific">Moorena bouillonii PNG</name>
    <dbReference type="NCBI Taxonomy" id="568701"/>
    <lineage>
        <taxon>Bacteria</taxon>
        <taxon>Bacillati</taxon>
        <taxon>Cyanobacteriota</taxon>
        <taxon>Cyanophyceae</taxon>
        <taxon>Coleofasciculales</taxon>
        <taxon>Coleofasciculaceae</taxon>
        <taxon>Moorena</taxon>
    </lineage>
</organism>
<dbReference type="AlphaFoldDB" id="A0A1U7N1P4"/>
<sequence>MIKRAAVVTLFFFFRLRGEEWEEADQRKEIWCVPYQNLGRAMHWLKVTIASQQLIVKSK</sequence>
<evidence type="ECO:0000313" key="1">
    <source>
        <dbReference type="EMBL" id="OLT59873.1"/>
    </source>
</evidence>
<evidence type="ECO:0000313" key="2">
    <source>
        <dbReference type="Proteomes" id="UP000186657"/>
    </source>
</evidence>
<dbReference type="Proteomes" id="UP000186657">
    <property type="component" value="Unassembled WGS sequence"/>
</dbReference>
<comment type="caution">
    <text evidence="1">The sequence shown here is derived from an EMBL/GenBank/DDBJ whole genome shotgun (WGS) entry which is preliminary data.</text>
</comment>
<proteinExistence type="predicted"/>
<dbReference type="EMBL" id="MKZS01000001">
    <property type="protein sequence ID" value="OLT59873.1"/>
    <property type="molecule type" value="Genomic_DNA"/>
</dbReference>
<protein>
    <submittedName>
        <fullName evidence="1">Uncharacterized protein</fullName>
    </submittedName>
</protein>
<keyword evidence="2" id="KW-1185">Reference proteome</keyword>
<accession>A0A1U7N1P4</accession>
<gene>
    <name evidence="1" type="ORF">BJP37_13435</name>
</gene>
<reference evidence="1 2" key="1">
    <citation type="submission" date="2016-10" db="EMBL/GenBank/DDBJ databases">
        <title>Comparative genomics uncovers the prolific and rare metabolic potential of the cyanobacterial genus Moorea.</title>
        <authorList>
            <person name="Leao T."/>
            <person name="Castelao G."/>
            <person name="Korobeynikov A."/>
            <person name="Monroe E.A."/>
            <person name="Podell S."/>
            <person name="Glukhov E."/>
            <person name="Allen E."/>
            <person name="Gerwick W.H."/>
            <person name="Gerwick L."/>
        </authorList>
    </citation>
    <scope>NUCLEOTIDE SEQUENCE [LARGE SCALE GENOMIC DNA]</scope>
    <source>
        <strain evidence="1 2">PNG5-198</strain>
    </source>
</reference>